<keyword evidence="7" id="KW-0770">Synapse</keyword>
<dbReference type="OrthoDB" id="5975154at2759"/>
<dbReference type="Proteomes" id="UP000008068">
    <property type="component" value="Unassembled WGS sequence"/>
</dbReference>
<keyword evidence="13" id="KW-0628">Postsynaptic cell membrane</keyword>
<evidence type="ECO:0000256" key="2">
    <source>
        <dbReference type="ARBA" id="ARBA00022448"/>
    </source>
</evidence>
<keyword evidence="21" id="KW-1185">Reference proteome</keyword>
<evidence type="ECO:0000256" key="17">
    <source>
        <dbReference type="RuleBase" id="RU000687"/>
    </source>
</evidence>
<dbReference type="FunFam" id="1.20.58.390:FF:000038">
    <property type="entry name" value="Acetylcholine receptor subunit beta-like 1"/>
    <property type="match status" value="1"/>
</dbReference>
<dbReference type="GO" id="GO:0004888">
    <property type="term" value="F:transmembrane signaling receptor activity"/>
    <property type="evidence" value="ECO:0007669"/>
    <property type="project" value="InterPro"/>
</dbReference>
<evidence type="ECO:0000256" key="16">
    <source>
        <dbReference type="ARBA" id="ARBA00034104"/>
    </source>
</evidence>
<dbReference type="Gene3D" id="2.70.170.10">
    <property type="entry name" value="Neurotransmitter-gated ion-channel ligand-binding domain"/>
    <property type="match status" value="1"/>
</dbReference>
<dbReference type="InterPro" id="IPR002394">
    <property type="entry name" value="Nicotinic_acetylcholine_rcpt"/>
</dbReference>
<dbReference type="HOGENOM" id="CLU_018074_1_0_1"/>
<organism evidence="21">
    <name type="scientific">Caenorhabditis brenneri</name>
    <name type="common">Nematode worm</name>
    <dbReference type="NCBI Taxonomy" id="135651"/>
    <lineage>
        <taxon>Eukaryota</taxon>
        <taxon>Metazoa</taxon>
        <taxon>Ecdysozoa</taxon>
        <taxon>Nematoda</taxon>
        <taxon>Chromadorea</taxon>
        <taxon>Rhabditida</taxon>
        <taxon>Rhabditina</taxon>
        <taxon>Rhabditomorpha</taxon>
        <taxon>Rhabditoidea</taxon>
        <taxon>Rhabditidae</taxon>
        <taxon>Peloderinae</taxon>
        <taxon>Caenorhabditis</taxon>
    </lineage>
</organism>
<feature type="transmembrane region" description="Helical" evidence="17">
    <location>
        <begin position="306"/>
        <end position="328"/>
    </location>
</feature>
<comment type="subcellular location">
    <subcellularLocation>
        <location evidence="16">Postsynaptic cell membrane</location>
        <topology evidence="16">Multi-pass membrane protein</topology>
    </subcellularLocation>
</comment>
<dbReference type="SUPFAM" id="SSF90112">
    <property type="entry name" value="Neurotransmitter-gated ion-channel transmembrane pore"/>
    <property type="match status" value="1"/>
</dbReference>
<gene>
    <name evidence="20" type="ORF">CAEBREN_31959</name>
</gene>
<keyword evidence="10" id="KW-1015">Disulfide bond</keyword>
<dbReference type="FunFam" id="2.70.170.10:FF:000028">
    <property type="entry name" value="AcetylCholine Receptor"/>
    <property type="match status" value="1"/>
</dbReference>
<keyword evidence="15 17" id="KW-0407">Ion channel</keyword>
<dbReference type="FunCoup" id="G0NUU9">
    <property type="interactions" value="10"/>
</dbReference>
<evidence type="ECO:0000256" key="10">
    <source>
        <dbReference type="ARBA" id="ARBA00023157"/>
    </source>
</evidence>
<evidence type="ECO:0000313" key="20">
    <source>
        <dbReference type="EMBL" id="EGT37994.1"/>
    </source>
</evidence>
<keyword evidence="4 17" id="KW-0812">Transmembrane</keyword>
<dbReference type="PROSITE" id="PS00236">
    <property type="entry name" value="NEUROTR_ION_CHANNEL"/>
    <property type="match status" value="1"/>
</dbReference>
<feature type="transmembrane region" description="Helical" evidence="17">
    <location>
        <begin position="340"/>
        <end position="363"/>
    </location>
</feature>
<evidence type="ECO:0000256" key="6">
    <source>
        <dbReference type="ARBA" id="ARBA00022989"/>
    </source>
</evidence>
<dbReference type="Gene3D" id="1.20.58.390">
    <property type="entry name" value="Neurotransmitter-gated ion-channel transmembrane domain"/>
    <property type="match status" value="2"/>
</dbReference>
<evidence type="ECO:0000256" key="12">
    <source>
        <dbReference type="ARBA" id="ARBA00023180"/>
    </source>
</evidence>
<dbReference type="InterPro" id="IPR006201">
    <property type="entry name" value="Neur_channel"/>
</dbReference>
<evidence type="ECO:0000256" key="15">
    <source>
        <dbReference type="ARBA" id="ARBA00023303"/>
    </source>
</evidence>
<dbReference type="InterPro" id="IPR036734">
    <property type="entry name" value="Neur_chan_lig-bd_sf"/>
</dbReference>
<keyword evidence="14" id="KW-1071">Ligand-gated ion channel</keyword>
<dbReference type="GO" id="GO:0022848">
    <property type="term" value="F:acetylcholine-gated monoatomic cation-selective channel activity"/>
    <property type="evidence" value="ECO:0007669"/>
    <property type="project" value="InterPro"/>
</dbReference>
<dbReference type="eggNOG" id="KOG3645">
    <property type="taxonomic scope" value="Eukaryota"/>
</dbReference>
<evidence type="ECO:0000313" key="21">
    <source>
        <dbReference type="Proteomes" id="UP000008068"/>
    </source>
</evidence>
<keyword evidence="5" id="KW-0732">Signal</keyword>
<evidence type="ECO:0000259" key="19">
    <source>
        <dbReference type="Pfam" id="PF02932"/>
    </source>
</evidence>
<comment type="similarity">
    <text evidence="1">Belongs to the ligand-gated ion channel (TC 1.A.9) family. Acetylcholine receptor (TC 1.A.9.1) subfamily.</text>
</comment>
<dbReference type="InterPro" id="IPR006029">
    <property type="entry name" value="Neurotrans-gated_channel_TM"/>
</dbReference>
<dbReference type="STRING" id="135651.G0NUU9"/>
<keyword evidence="8 17" id="KW-0406">Ion transport</keyword>
<keyword evidence="2 17" id="KW-0813">Transport</keyword>
<evidence type="ECO:0000256" key="5">
    <source>
        <dbReference type="ARBA" id="ARBA00022729"/>
    </source>
</evidence>
<dbReference type="CDD" id="cd19064">
    <property type="entry name" value="LGIC_TM_nAChR"/>
    <property type="match status" value="1"/>
</dbReference>
<evidence type="ECO:0000256" key="1">
    <source>
        <dbReference type="ARBA" id="ARBA00009237"/>
    </source>
</evidence>
<evidence type="ECO:0000256" key="11">
    <source>
        <dbReference type="ARBA" id="ARBA00023170"/>
    </source>
</evidence>
<proteinExistence type="inferred from homology"/>
<dbReference type="PRINTS" id="PR00254">
    <property type="entry name" value="NICOTINICR"/>
</dbReference>
<evidence type="ECO:0000256" key="3">
    <source>
        <dbReference type="ARBA" id="ARBA00022475"/>
    </source>
</evidence>
<dbReference type="Pfam" id="PF02932">
    <property type="entry name" value="Neur_chan_memb"/>
    <property type="match status" value="1"/>
</dbReference>
<sequence length="537" mass="62218">MPKNNEERTKEKCTEKKKKGWGWMMMMMWWWWRCSLLFLYLIHVVRFFSSTTNISVTQSFIPVRNSSELPLIVKMALQLVLLINVDEKDQVMHTNVWLTLASFQFFPRFPILEFQQWHDFQMKWNPVNYGEIKQIRVSPDKVWLPDIVLFNNADGNYEVSFMCNVVINHRGDMLWVPPAIYKSSCIIDVEFFPFDEQVCTLVFGSWTYNENEIKLEFVQAELVDVSEYSASSIWDVIDVPASLVNKRSRIEFQVRIRRKTLFYTVVLIIPTVLMAFLSMAVFFLPTDSGEISSEFTQMNIFSGEKITLTISVLLSIVVFLLLVSKILPPTSSTIPLMAKYLLLTFVLNVITILVTVIIINVYFRGPRTHRMPHWVRVVFLQYLPKLVCMKRPKSASERSAVRSGMAQLPGVGQFTLSPSAHHPLCPSADDRTATIRNTALNETSAYYPLSTDALRAIDAIEYITEHLKRDEQHKSFRDDWKYVAMIIDRLLLYVFFGITVGGTCGILFSAPHVFQRIDQQEMLDRLKEKYDTASNIP</sequence>
<dbReference type="Pfam" id="PF02931">
    <property type="entry name" value="Neur_chan_LBD"/>
    <property type="match status" value="1"/>
</dbReference>
<protein>
    <submittedName>
        <fullName evidence="20">Uncharacterized protein</fullName>
    </submittedName>
</protein>
<name>G0NUU9_CAEBE</name>
<evidence type="ECO:0000256" key="7">
    <source>
        <dbReference type="ARBA" id="ARBA00023018"/>
    </source>
</evidence>
<dbReference type="PANTHER" id="PTHR18945">
    <property type="entry name" value="NEUROTRANSMITTER GATED ION CHANNEL"/>
    <property type="match status" value="1"/>
</dbReference>
<dbReference type="InterPro" id="IPR038050">
    <property type="entry name" value="Neuro_actylchol_rec"/>
</dbReference>
<dbReference type="EMBL" id="GL379952">
    <property type="protein sequence ID" value="EGT37994.1"/>
    <property type="molecule type" value="Genomic_DNA"/>
</dbReference>
<evidence type="ECO:0000256" key="8">
    <source>
        <dbReference type="ARBA" id="ARBA00023065"/>
    </source>
</evidence>
<keyword evidence="12" id="KW-0325">Glycoprotein</keyword>
<dbReference type="FunFam" id="1.20.58.390:FF:000035">
    <property type="entry name" value="Acetylcholine receptor subunit beta-like 1"/>
    <property type="match status" value="1"/>
</dbReference>
<feature type="transmembrane region" description="Helical" evidence="17">
    <location>
        <begin position="490"/>
        <end position="514"/>
    </location>
</feature>
<feature type="transmembrane region" description="Helical" evidence="17">
    <location>
        <begin position="261"/>
        <end position="285"/>
    </location>
</feature>
<evidence type="ECO:0000256" key="14">
    <source>
        <dbReference type="ARBA" id="ARBA00023286"/>
    </source>
</evidence>
<feature type="domain" description="Neurotransmitter-gated ion-channel ligand-binding" evidence="18">
    <location>
        <begin position="60"/>
        <end position="260"/>
    </location>
</feature>
<keyword evidence="6 17" id="KW-1133">Transmembrane helix</keyword>
<keyword evidence="9 17" id="KW-0472">Membrane</keyword>
<reference evidence="21" key="1">
    <citation type="submission" date="2011-07" db="EMBL/GenBank/DDBJ databases">
        <authorList>
            <consortium name="Caenorhabditis brenneri Sequencing and Analysis Consortium"/>
            <person name="Wilson R.K."/>
        </authorList>
    </citation>
    <scope>NUCLEOTIDE SEQUENCE [LARGE SCALE GENOMIC DNA]</scope>
    <source>
        <strain evidence="21">PB2801</strain>
    </source>
</reference>
<evidence type="ECO:0000259" key="18">
    <source>
        <dbReference type="Pfam" id="PF02931"/>
    </source>
</evidence>
<dbReference type="InterPro" id="IPR006202">
    <property type="entry name" value="Neur_chan_lig-bd"/>
</dbReference>
<accession>G0NUU9</accession>
<feature type="domain" description="Neurotransmitter-gated ion-channel transmembrane" evidence="19">
    <location>
        <begin position="267"/>
        <end position="506"/>
    </location>
</feature>
<dbReference type="AlphaFoldDB" id="G0NUU9"/>
<dbReference type="GO" id="GO:0045211">
    <property type="term" value="C:postsynaptic membrane"/>
    <property type="evidence" value="ECO:0007669"/>
    <property type="project" value="UniProtKB-SubCell"/>
</dbReference>
<dbReference type="InParanoid" id="G0NUU9"/>
<evidence type="ECO:0000256" key="4">
    <source>
        <dbReference type="ARBA" id="ARBA00022692"/>
    </source>
</evidence>
<keyword evidence="11" id="KW-0675">Receptor</keyword>
<evidence type="ECO:0000256" key="13">
    <source>
        <dbReference type="ARBA" id="ARBA00023257"/>
    </source>
</evidence>
<dbReference type="SUPFAM" id="SSF63712">
    <property type="entry name" value="Nicotinic receptor ligand binding domain-like"/>
    <property type="match status" value="1"/>
</dbReference>
<evidence type="ECO:0000256" key="9">
    <source>
        <dbReference type="ARBA" id="ARBA00023136"/>
    </source>
</evidence>
<dbReference type="InterPro" id="IPR018000">
    <property type="entry name" value="Neurotransmitter_ion_chnl_CS"/>
</dbReference>
<dbReference type="InterPro" id="IPR036719">
    <property type="entry name" value="Neuro-gated_channel_TM_sf"/>
</dbReference>
<dbReference type="PRINTS" id="PR00252">
    <property type="entry name" value="NRIONCHANNEL"/>
</dbReference>
<keyword evidence="3" id="KW-1003">Cell membrane</keyword>